<dbReference type="Proteomes" id="UP000012043">
    <property type="component" value="Unassembled WGS sequence"/>
</dbReference>
<accession>J1Q4X0</accession>
<comment type="caution">
    <text evidence="1">The sequence shown here is derived from an EMBL/GenBank/DDBJ whole genome shotgun (WGS) entry which is preliminary data.</text>
</comment>
<reference evidence="1 2" key="1">
    <citation type="journal article" date="2012" name="J. Bacteriol.">
        <title>Genome Sequence of Pectin-Degrading Alishewanella aestuarii Strain B11T, Isolated from Tidal Flat Sediment.</title>
        <authorList>
            <person name="Jung J."/>
            <person name="Choi S."/>
            <person name="Chun J."/>
            <person name="Park W."/>
        </authorList>
    </citation>
    <scope>NUCLEOTIDE SEQUENCE [LARGE SCALE GENOMIC DNA]</scope>
    <source>
        <strain evidence="1 2">B11</strain>
    </source>
</reference>
<keyword evidence="2" id="KW-1185">Reference proteome</keyword>
<dbReference type="RefSeq" id="WP_008607366.1">
    <property type="nucleotide sequence ID" value="NZ_ALAB01000007.1"/>
</dbReference>
<organism evidence="1 2">
    <name type="scientific">Alishewanella aestuarii B11</name>
    <dbReference type="NCBI Taxonomy" id="1197174"/>
    <lineage>
        <taxon>Bacteria</taxon>
        <taxon>Pseudomonadati</taxon>
        <taxon>Pseudomonadota</taxon>
        <taxon>Gammaproteobacteria</taxon>
        <taxon>Alteromonadales</taxon>
        <taxon>Alteromonadaceae</taxon>
        <taxon>Alishewanella</taxon>
    </lineage>
</organism>
<evidence type="ECO:0000313" key="2">
    <source>
        <dbReference type="Proteomes" id="UP000012043"/>
    </source>
</evidence>
<name>J1Q4X0_9ALTE</name>
<dbReference type="EMBL" id="ALAB01000007">
    <property type="protein sequence ID" value="EJI86198.1"/>
    <property type="molecule type" value="Genomic_DNA"/>
</dbReference>
<dbReference type="PATRIC" id="fig|1197174.4.peg.900"/>
<sequence length="544" mass="61125">MSAVAVNWLNAYQQLSTLSERLRQPADNDLHQCLRQAAEINKTLCDLLSVQPAAAIAQLSFIPAETSLPAAQAVKSWVLLALWARLKQWPAQRRDTLCTAGLLAACYTGNAKAPAALLLANKLKKQQVGGITTSILAGSYTELQHRRPWQVHHDSPLLTLALQLAQAVQPAASSAQALSTVISSLILEPPSEQVLQELNQLARLAPALYLCGRLARDQVGRYWLICQVEYSDFLTVQYWPEQQRCATELHKMPREELELLPPAVLLPQHWLDWLQMPALAEAVIPTPKQLLEHSVLQRLHTQDLDAQVQLLQKQPLLAQYLLENASHSNRRQTLVHRLRHALAIFGQQQLPLAVARAELLQYLQLQASSQQLFLRDLQQLLFEALLLLGRYLPQPLTSQQAGVLAACLSAPLWHHPTLNAVPLSRCTDQGWLLPELAQQYLLEPQRSQRLSAALLHHYQLPFWAEAALCQYLPLDNARQQARGQHGFFLRCCWQLCFSLLRYPDAQPATAQLLQQLQQLFALPESSIAFWQQELLAAANPHCSL</sequence>
<evidence type="ECO:0000313" key="1">
    <source>
        <dbReference type="EMBL" id="EJI86198.1"/>
    </source>
</evidence>
<protein>
    <submittedName>
        <fullName evidence="1">Uncharacterized protein</fullName>
    </submittedName>
</protein>
<proteinExistence type="predicted"/>
<gene>
    <name evidence="1" type="ORF">AEST_09190</name>
</gene>
<dbReference type="AlphaFoldDB" id="J1Q4X0"/>